<dbReference type="EMBL" id="UINC01117086">
    <property type="protein sequence ID" value="SVC89265.1"/>
    <property type="molecule type" value="Genomic_DNA"/>
</dbReference>
<feature type="compositionally biased region" description="Polar residues" evidence="1">
    <location>
        <begin position="1"/>
        <end position="15"/>
    </location>
</feature>
<proteinExistence type="predicted"/>
<organism evidence="2">
    <name type="scientific">marine metagenome</name>
    <dbReference type="NCBI Taxonomy" id="408172"/>
    <lineage>
        <taxon>unclassified sequences</taxon>
        <taxon>metagenomes</taxon>
        <taxon>ecological metagenomes</taxon>
    </lineage>
</organism>
<name>A0A382QWN3_9ZZZZ</name>
<evidence type="ECO:0000256" key="1">
    <source>
        <dbReference type="SAM" id="MobiDB-lite"/>
    </source>
</evidence>
<reference evidence="2" key="1">
    <citation type="submission" date="2018-05" db="EMBL/GenBank/DDBJ databases">
        <authorList>
            <person name="Lanie J.A."/>
            <person name="Ng W.-L."/>
            <person name="Kazmierczak K.M."/>
            <person name="Andrzejewski T.M."/>
            <person name="Davidsen T.M."/>
            <person name="Wayne K.J."/>
            <person name="Tettelin H."/>
            <person name="Glass J.I."/>
            <person name="Rusch D."/>
            <person name="Podicherti R."/>
            <person name="Tsui H.-C.T."/>
            <person name="Winkler M.E."/>
        </authorList>
    </citation>
    <scope>NUCLEOTIDE SEQUENCE</scope>
</reference>
<evidence type="ECO:0000313" key="2">
    <source>
        <dbReference type="EMBL" id="SVC89265.1"/>
    </source>
</evidence>
<gene>
    <name evidence="2" type="ORF">METZ01_LOCUS342119</name>
</gene>
<accession>A0A382QWN3</accession>
<protein>
    <submittedName>
        <fullName evidence="2">Uncharacterized protein</fullName>
    </submittedName>
</protein>
<feature type="region of interest" description="Disordered" evidence="1">
    <location>
        <begin position="1"/>
        <end position="34"/>
    </location>
</feature>
<dbReference type="AlphaFoldDB" id="A0A382QWN3"/>
<sequence length="34" mass="3723">VMTVTRSWRGSSGSETGYPPEYAGYSPHVSNAYQ</sequence>
<feature type="non-terminal residue" evidence="2">
    <location>
        <position position="1"/>
    </location>
</feature>